<dbReference type="InterPro" id="IPR022536">
    <property type="entry name" value="EspC"/>
</dbReference>
<gene>
    <name evidence="2" type="ORF">O1R50_25815</name>
</gene>
<accession>A0A9X3SSX0</accession>
<dbReference type="Pfam" id="PF10824">
    <property type="entry name" value="T7SS_ESX_EspC"/>
    <property type="match status" value="1"/>
</dbReference>
<evidence type="ECO:0000313" key="3">
    <source>
        <dbReference type="Proteomes" id="UP001146067"/>
    </source>
</evidence>
<evidence type="ECO:0000313" key="2">
    <source>
        <dbReference type="EMBL" id="MDA1363056.1"/>
    </source>
</evidence>
<feature type="region of interest" description="Disordered" evidence="1">
    <location>
        <begin position="1"/>
        <end position="37"/>
    </location>
</feature>
<organism evidence="2 3">
    <name type="scientific">Glycomyces luteolus</name>
    <dbReference type="NCBI Taxonomy" id="2670330"/>
    <lineage>
        <taxon>Bacteria</taxon>
        <taxon>Bacillati</taxon>
        <taxon>Actinomycetota</taxon>
        <taxon>Actinomycetes</taxon>
        <taxon>Glycomycetales</taxon>
        <taxon>Glycomycetaceae</taxon>
        <taxon>Glycomyces</taxon>
    </lineage>
</organism>
<reference evidence="2" key="1">
    <citation type="submission" date="2022-12" db="EMBL/GenBank/DDBJ databases">
        <title>Gycomyces niveus sp.nov.,a novel actinomycete isolated from soil in Shouguan.</title>
        <authorList>
            <person name="Yang X."/>
        </authorList>
    </citation>
    <scope>NUCLEOTIDE SEQUENCE</scope>
    <source>
        <strain evidence="2">NEAU-A15</strain>
    </source>
</reference>
<dbReference type="Proteomes" id="UP001146067">
    <property type="component" value="Unassembled WGS sequence"/>
</dbReference>
<dbReference type="AlphaFoldDB" id="A0A9X3SSX0"/>
<dbReference type="EMBL" id="JAPZVP010000036">
    <property type="protein sequence ID" value="MDA1363056.1"/>
    <property type="molecule type" value="Genomic_DNA"/>
</dbReference>
<evidence type="ECO:0000256" key="1">
    <source>
        <dbReference type="SAM" id="MobiDB-lite"/>
    </source>
</evidence>
<feature type="compositionally biased region" description="Polar residues" evidence="1">
    <location>
        <begin position="1"/>
        <end position="15"/>
    </location>
</feature>
<feature type="compositionally biased region" description="Gly residues" evidence="1">
    <location>
        <begin position="22"/>
        <end position="32"/>
    </location>
</feature>
<dbReference type="RefSeq" id="WP_270113142.1">
    <property type="nucleotide sequence ID" value="NZ_JAPZVP010000036.1"/>
</dbReference>
<comment type="caution">
    <text evidence="2">The sequence shown here is derived from an EMBL/GenBank/DDBJ whole genome shotgun (WGS) entry which is preliminary data.</text>
</comment>
<keyword evidence="3" id="KW-1185">Reference proteome</keyword>
<dbReference type="GO" id="GO:0009306">
    <property type="term" value="P:protein secretion"/>
    <property type="evidence" value="ECO:0007669"/>
    <property type="project" value="InterPro"/>
</dbReference>
<proteinExistence type="predicted"/>
<name>A0A9X3SSX0_9ACTN</name>
<sequence length="132" mass="13644">MTSVSRNFGSKSHGASGSHTYGPGGSGGGGTGWKVDPDQLRTHAAALREVLTRFDAIRTASAATGLSTEAFGQLCQFLPPILDGHRDEQDQVTEEFATNIEMLADAVEACADGYAAADDDAGADLESLAAQL</sequence>
<protein>
    <submittedName>
        <fullName evidence="2">Type VII secretion target</fullName>
    </submittedName>
</protein>